<dbReference type="Proteomes" id="UP000651977">
    <property type="component" value="Unassembled WGS sequence"/>
</dbReference>
<gene>
    <name evidence="1" type="ORF">GCM10007414_39180</name>
</gene>
<evidence type="ECO:0000313" key="2">
    <source>
        <dbReference type="Proteomes" id="UP000651977"/>
    </source>
</evidence>
<reference evidence="2" key="1">
    <citation type="journal article" date="2019" name="Int. J. Syst. Evol. Microbiol.">
        <title>The Global Catalogue of Microorganisms (GCM) 10K type strain sequencing project: providing services to taxonomists for standard genome sequencing and annotation.</title>
        <authorList>
            <consortium name="The Broad Institute Genomics Platform"/>
            <consortium name="The Broad Institute Genome Sequencing Center for Infectious Disease"/>
            <person name="Wu L."/>
            <person name="Ma J."/>
        </authorList>
    </citation>
    <scope>NUCLEOTIDE SEQUENCE [LARGE SCALE GENOMIC DNA]</scope>
    <source>
        <strain evidence="2">CGMCC 1.10131</strain>
    </source>
</reference>
<keyword evidence="2" id="KW-1185">Reference proteome</keyword>
<evidence type="ECO:0000313" key="1">
    <source>
        <dbReference type="EMBL" id="GGB21940.1"/>
    </source>
</evidence>
<dbReference type="EMBL" id="BMDY01000049">
    <property type="protein sequence ID" value="GGB21940.1"/>
    <property type="molecule type" value="Genomic_DNA"/>
</dbReference>
<accession>A0ABQ1I880</accession>
<comment type="caution">
    <text evidence="1">The sequence shown here is derived from an EMBL/GenBank/DDBJ whole genome shotgun (WGS) entry which is preliminary data.</text>
</comment>
<sequence>MLSVRTLASELIISSDIKITYPEPELIFHSSDTLILKYPNWTFSHSAINPETMYAAIDLTGIELDFIQSIFVPELRDKQPDWLSTLATEQAESLGLSSNKAIEKALGTATIYAVYNSDETTGYAFLVEDTQAHQITIIGSKKHYLNVIQWLKLR</sequence>
<name>A0ABQ1I880_9ALTE</name>
<organism evidence="1 2">
    <name type="scientific">Agarivorans gilvus</name>
    <dbReference type="NCBI Taxonomy" id="680279"/>
    <lineage>
        <taxon>Bacteria</taxon>
        <taxon>Pseudomonadati</taxon>
        <taxon>Pseudomonadota</taxon>
        <taxon>Gammaproteobacteria</taxon>
        <taxon>Alteromonadales</taxon>
        <taxon>Alteromonadaceae</taxon>
        <taxon>Agarivorans</taxon>
    </lineage>
</organism>
<proteinExistence type="predicted"/>
<protein>
    <submittedName>
        <fullName evidence="1">Uncharacterized protein</fullName>
    </submittedName>
</protein>